<comment type="caution">
    <text evidence="6">The sequence shown here is derived from an EMBL/GenBank/DDBJ whole genome shotgun (WGS) entry which is preliminary data.</text>
</comment>
<accession>A0A7J7LUZ5</accession>
<feature type="domain" description="Disease resistance N-terminal" evidence="4">
    <location>
        <begin position="420"/>
        <end position="511"/>
    </location>
</feature>
<dbReference type="Pfam" id="PF18052">
    <property type="entry name" value="Rx_N"/>
    <property type="match status" value="2"/>
</dbReference>
<dbReference type="Proteomes" id="UP000541444">
    <property type="component" value="Unassembled WGS sequence"/>
</dbReference>
<evidence type="ECO:0008006" key="8">
    <source>
        <dbReference type="Google" id="ProtNLM"/>
    </source>
</evidence>
<keyword evidence="3" id="KW-0611">Plant defense</keyword>
<organism evidence="6 7">
    <name type="scientific">Kingdonia uniflora</name>
    <dbReference type="NCBI Taxonomy" id="39325"/>
    <lineage>
        <taxon>Eukaryota</taxon>
        <taxon>Viridiplantae</taxon>
        <taxon>Streptophyta</taxon>
        <taxon>Embryophyta</taxon>
        <taxon>Tracheophyta</taxon>
        <taxon>Spermatophyta</taxon>
        <taxon>Magnoliopsida</taxon>
        <taxon>Ranunculales</taxon>
        <taxon>Circaeasteraceae</taxon>
        <taxon>Kingdonia</taxon>
    </lineage>
</organism>
<evidence type="ECO:0000256" key="3">
    <source>
        <dbReference type="ARBA" id="ARBA00022821"/>
    </source>
</evidence>
<gene>
    <name evidence="6" type="ORF">GIB67_032601</name>
</gene>
<keyword evidence="2" id="KW-0547">Nucleotide-binding</keyword>
<reference evidence="6 7" key="1">
    <citation type="journal article" date="2020" name="IScience">
        <title>Genome Sequencing of the Endangered Kingdonia uniflora (Circaeasteraceae, Ranunculales) Reveals Potential Mechanisms of Evolutionary Specialization.</title>
        <authorList>
            <person name="Sun Y."/>
            <person name="Deng T."/>
            <person name="Zhang A."/>
            <person name="Moore M.J."/>
            <person name="Landis J.B."/>
            <person name="Lin N."/>
            <person name="Zhang H."/>
            <person name="Zhang X."/>
            <person name="Huang J."/>
            <person name="Zhang X."/>
            <person name="Sun H."/>
            <person name="Wang H."/>
        </authorList>
    </citation>
    <scope>NUCLEOTIDE SEQUENCE [LARGE SCALE GENOMIC DNA]</scope>
    <source>
        <strain evidence="6">TB1705</strain>
        <tissue evidence="6">Leaf</tissue>
    </source>
</reference>
<dbReference type="EMBL" id="JACGCM010001986">
    <property type="protein sequence ID" value="KAF6146399.1"/>
    <property type="molecule type" value="Genomic_DNA"/>
</dbReference>
<sequence>MADALISVVVEQLAPFLLDKLKKEVKLVLGVPEAVQELLDTFDKIRDVLDDAEKRHVKNVLLNLEKHESKKVPESTWLEKLKNVSYEMEDVLDEWHTKILKSEIAADESGAPDGARTGNKKVWSGFLSPYFNKATLDHNIGRRILELKGRLDLLITEKEKYKFESCPNLRRLPNGIGKLINLRHLEAEWTKLEELPESISDLSNLQTLRLNWCEDLRRLLDDIGKMVSLRHFEFEGSWSLECFPRGIGKLKDLETLTNYNVSEEGSDIGELKHLNNLRGSLAISNIKGVVKEAILKDKEYLTHLILSFKINNDDDDEAVTSEEGSEIDIRGTDSTADLLCDGSTTLASHPASPTLELLLDKDTMRVGHTYSKRCWCFDMRLLMELSYELEEINVFTEADHTILLAIRNQSTMADALISVVVEQLAPFLLDKLKKEVKLVLGAPEAVQELHDTFDKIRDVLDDVEKRHVKNVLLNLEKNEIKKVPESAWLEKLKDVSYEMEDVLDEWCTKILK</sequence>
<dbReference type="AlphaFoldDB" id="A0A7J7LUZ5"/>
<keyword evidence="7" id="KW-1185">Reference proteome</keyword>
<dbReference type="OrthoDB" id="2018313at2759"/>
<dbReference type="PANTHER" id="PTHR47186">
    <property type="entry name" value="LEUCINE-RICH REPEAT-CONTAINING PROTEIN 57"/>
    <property type="match status" value="1"/>
</dbReference>
<dbReference type="Gene3D" id="3.80.10.10">
    <property type="entry name" value="Ribonuclease Inhibitor"/>
    <property type="match status" value="1"/>
</dbReference>
<dbReference type="InterPro" id="IPR032675">
    <property type="entry name" value="LRR_dom_sf"/>
</dbReference>
<dbReference type="GO" id="GO:0000166">
    <property type="term" value="F:nucleotide binding"/>
    <property type="evidence" value="ECO:0007669"/>
    <property type="project" value="UniProtKB-KW"/>
</dbReference>
<name>A0A7J7LUZ5_9MAGN</name>
<feature type="domain" description="Disease resistance N-terminal" evidence="4">
    <location>
        <begin position="9"/>
        <end position="103"/>
    </location>
</feature>
<feature type="domain" description="Disease resistance R13L4/SHOC-2-like LRR" evidence="5">
    <location>
        <begin position="174"/>
        <end position="283"/>
    </location>
</feature>
<evidence type="ECO:0000256" key="2">
    <source>
        <dbReference type="ARBA" id="ARBA00022741"/>
    </source>
</evidence>
<evidence type="ECO:0000259" key="4">
    <source>
        <dbReference type="Pfam" id="PF18052"/>
    </source>
</evidence>
<dbReference type="SUPFAM" id="SSF52058">
    <property type="entry name" value="L domain-like"/>
    <property type="match status" value="1"/>
</dbReference>
<dbReference type="GO" id="GO:0006952">
    <property type="term" value="P:defense response"/>
    <property type="evidence" value="ECO:0007669"/>
    <property type="project" value="UniProtKB-KW"/>
</dbReference>
<dbReference type="Pfam" id="PF23598">
    <property type="entry name" value="LRR_14"/>
    <property type="match status" value="1"/>
</dbReference>
<dbReference type="InterPro" id="IPR041118">
    <property type="entry name" value="Rx_N"/>
</dbReference>
<dbReference type="Gene3D" id="1.20.5.4130">
    <property type="match status" value="2"/>
</dbReference>
<protein>
    <recommendedName>
        <fullName evidence="8">Rx N-terminal domain-containing protein</fullName>
    </recommendedName>
</protein>
<evidence type="ECO:0000259" key="5">
    <source>
        <dbReference type="Pfam" id="PF23598"/>
    </source>
</evidence>
<dbReference type="PANTHER" id="PTHR47186:SF3">
    <property type="entry name" value="OS09G0267800 PROTEIN"/>
    <property type="match status" value="1"/>
</dbReference>
<dbReference type="InterPro" id="IPR055414">
    <property type="entry name" value="LRR_R13L4/SHOC2-like"/>
</dbReference>
<keyword evidence="1" id="KW-0677">Repeat</keyword>
<proteinExistence type="predicted"/>
<evidence type="ECO:0000256" key="1">
    <source>
        <dbReference type="ARBA" id="ARBA00022737"/>
    </source>
</evidence>
<evidence type="ECO:0000313" key="7">
    <source>
        <dbReference type="Proteomes" id="UP000541444"/>
    </source>
</evidence>
<evidence type="ECO:0000313" key="6">
    <source>
        <dbReference type="EMBL" id="KAF6146399.1"/>
    </source>
</evidence>